<dbReference type="RefSeq" id="WP_397557536.1">
    <property type="nucleotide sequence ID" value="NZ_JBIQWL010000007.1"/>
</dbReference>
<dbReference type="Proteomes" id="UP001610861">
    <property type="component" value="Unassembled WGS sequence"/>
</dbReference>
<keyword evidence="1" id="KW-1133">Transmembrane helix</keyword>
<proteinExistence type="predicted"/>
<comment type="caution">
    <text evidence="2">The sequence shown here is derived from an EMBL/GenBank/DDBJ whole genome shotgun (WGS) entry which is preliminary data.</text>
</comment>
<feature type="transmembrane region" description="Helical" evidence="1">
    <location>
        <begin position="12"/>
        <end position="33"/>
    </location>
</feature>
<protein>
    <submittedName>
        <fullName evidence="2">YdcF family protein</fullName>
    </submittedName>
</protein>
<sequence>MRAPTTRVAAIAAGVIVALIGVVALAGLPLYVFPPAEPIGKADLVYVIGPPQKYRVEVERALRAEGVAGHSLYSVPTHGGWSAARLPVCHEEGVDCVHPEPFTTKGEIALLTKYAPAHDVDRTIILTFTPHVLRTRYILEKCYHGDATVVAVDQHLSLADWIYQYAYQSFALVKAWITPCADSSDL</sequence>
<evidence type="ECO:0000313" key="2">
    <source>
        <dbReference type="EMBL" id="MFH8252089.1"/>
    </source>
</evidence>
<keyword evidence="3" id="KW-1185">Reference proteome</keyword>
<gene>
    <name evidence="2" type="ORF">ACH3VR_17120</name>
</gene>
<keyword evidence="1" id="KW-0472">Membrane</keyword>
<dbReference type="EMBL" id="JBIQWL010000007">
    <property type="protein sequence ID" value="MFH8252089.1"/>
    <property type="molecule type" value="Genomic_DNA"/>
</dbReference>
<reference evidence="2 3" key="1">
    <citation type="submission" date="2024-09" db="EMBL/GenBank/DDBJ databases">
        <authorList>
            <person name="Pan X."/>
        </authorList>
    </citation>
    <scope>NUCLEOTIDE SEQUENCE [LARGE SCALE GENOMIC DNA]</scope>
    <source>
        <strain evidence="2 3">B2969</strain>
    </source>
</reference>
<evidence type="ECO:0000256" key="1">
    <source>
        <dbReference type="SAM" id="Phobius"/>
    </source>
</evidence>
<accession>A0ABW7QFC4</accession>
<keyword evidence="1" id="KW-0812">Transmembrane</keyword>
<evidence type="ECO:0000313" key="3">
    <source>
        <dbReference type="Proteomes" id="UP001610861"/>
    </source>
</evidence>
<organism evidence="2 3">
    <name type="scientific">Microbacterium alkaliflavum</name>
    <dbReference type="NCBI Taxonomy" id="3248839"/>
    <lineage>
        <taxon>Bacteria</taxon>
        <taxon>Bacillati</taxon>
        <taxon>Actinomycetota</taxon>
        <taxon>Actinomycetes</taxon>
        <taxon>Micrococcales</taxon>
        <taxon>Microbacteriaceae</taxon>
        <taxon>Microbacterium</taxon>
    </lineage>
</organism>
<name>A0ABW7QFC4_9MICO</name>